<protein>
    <submittedName>
        <fullName evidence="2">DNA-binding XRE family transcriptional regulator</fullName>
    </submittedName>
</protein>
<dbReference type="EMBL" id="JAAOZC010000003">
    <property type="protein sequence ID" value="NIJ08054.1"/>
    <property type="molecule type" value="Genomic_DNA"/>
</dbReference>
<accession>A0ABX0TTI9</accession>
<reference evidence="2 3" key="1">
    <citation type="submission" date="2020-03" db="EMBL/GenBank/DDBJ databases">
        <title>Genomic Encyclopedia of Type Strains, Phase III (KMG-III): the genomes of soil and plant-associated and newly described type strains.</title>
        <authorList>
            <person name="Whitman W."/>
        </authorList>
    </citation>
    <scope>NUCLEOTIDE SEQUENCE [LARGE SCALE GENOMIC DNA]</scope>
    <source>
        <strain evidence="2 3">CECT 8804</strain>
    </source>
</reference>
<gene>
    <name evidence="2" type="ORF">FHS31_001664</name>
</gene>
<dbReference type="SMART" id="SM00530">
    <property type="entry name" value="HTH_XRE"/>
    <property type="match status" value="1"/>
</dbReference>
<evidence type="ECO:0000313" key="3">
    <source>
        <dbReference type="Proteomes" id="UP000727456"/>
    </source>
</evidence>
<dbReference type="RefSeq" id="WP_167072876.1">
    <property type="nucleotide sequence ID" value="NZ_JAAOZC010000003.1"/>
</dbReference>
<dbReference type="Gene3D" id="1.10.260.40">
    <property type="entry name" value="lambda repressor-like DNA-binding domains"/>
    <property type="match status" value="1"/>
</dbReference>
<dbReference type="PROSITE" id="PS50943">
    <property type="entry name" value="HTH_CROC1"/>
    <property type="match status" value="1"/>
</dbReference>
<evidence type="ECO:0000313" key="2">
    <source>
        <dbReference type="EMBL" id="NIJ08054.1"/>
    </source>
</evidence>
<dbReference type="Proteomes" id="UP000727456">
    <property type="component" value="Unassembled WGS sequence"/>
</dbReference>
<proteinExistence type="predicted"/>
<evidence type="ECO:0000259" key="1">
    <source>
        <dbReference type="PROSITE" id="PS50943"/>
    </source>
</evidence>
<dbReference type="InterPro" id="IPR001387">
    <property type="entry name" value="Cro/C1-type_HTH"/>
</dbReference>
<dbReference type="SUPFAM" id="SSF47413">
    <property type="entry name" value="lambda repressor-like DNA-binding domains"/>
    <property type="match status" value="1"/>
</dbReference>
<comment type="caution">
    <text evidence="2">The sequence shown here is derived from an EMBL/GenBank/DDBJ whole genome shotgun (WGS) entry which is preliminary data.</text>
</comment>
<feature type="domain" description="HTH cro/C1-type" evidence="1">
    <location>
        <begin position="50"/>
        <end position="105"/>
    </location>
</feature>
<dbReference type="InterPro" id="IPR010982">
    <property type="entry name" value="Lambda_DNA-bd_dom_sf"/>
</dbReference>
<organism evidence="2 3">
    <name type="scientific">Sphingomonas vulcanisoli</name>
    <dbReference type="NCBI Taxonomy" id="1658060"/>
    <lineage>
        <taxon>Bacteria</taxon>
        <taxon>Pseudomonadati</taxon>
        <taxon>Pseudomonadota</taxon>
        <taxon>Alphaproteobacteria</taxon>
        <taxon>Sphingomonadales</taxon>
        <taxon>Sphingomonadaceae</taxon>
        <taxon>Sphingomonas</taxon>
    </lineage>
</organism>
<name>A0ABX0TTI9_9SPHN</name>
<dbReference type="Pfam" id="PF01381">
    <property type="entry name" value="HTH_3"/>
    <property type="match status" value="1"/>
</dbReference>
<sequence length="115" mass="13105">MLKNLPQVDEDLNERETLLAMLAEARTLVQRLETALWRLNDPDDRDANPVLYWRRKRRISQSELARMVGVTAAAICRIEHAAHVAARPETLKGISAALNVPVEWLTVARPIRSDR</sequence>
<keyword evidence="3" id="KW-1185">Reference proteome</keyword>
<dbReference type="GO" id="GO:0003677">
    <property type="term" value="F:DNA binding"/>
    <property type="evidence" value="ECO:0007669"/>
    <property type="project" value="UniProtKB-KW"/>
</dbReference>
<keyword evidence="2" id="KW-0238">DNA-binding</keyword>
<dbReference type="CDD" id="cd00093">
    <property type="entry name" value="HTH_XRE"/>
    <property type="match status" value="1"/>
</dbReference>